<dbReference type="EMBL" id="CM009306">
    <property type="protein sequence ID" value="PNS94772.2"/>
    <property type="molecule type" value="Genomic_DNA"/>
</dbReference>
<keyword evidence="2" id="KW-1185">Reference proteome</keyword>
<protein>
    <submittedName>
        <fullName evidence="1">Uncharacterized protein</fullName>
    </submittedName>
</protein>
<evidence type="ECO:0000313" key="2">
    <source>
        <dbReference type="Proteomes" id="UP000006729"/>
    </source>
</evidence>
<dbReference type="InParanoid" id="A0A2K1X1W5"/>
<proteinExistence type="predicted"/>
<name>A0A2K1X1W5_POPTR</name>
<organism evidence="1 2">
    <name type="scientific">Populus trichocarpa</name>
    <name type="common">Western balsam poplar</name>
    <name type="synonym">Populus balsamifera subsp. trichocarpa</name>
    <dbReference type="NCBI Taxonomy" id="3694"/>
    <lineage>
        <taxon>Eukaryota</taxon>
        <taxon>Viridiplantae</taxon>
        <taxon>Streptophyta</taxon>
        <taxon>Embryophyta</taxon>
        <taxon>Tracheophyta</taxon>
        <taxon>Spermatophyta</taxon>
        <taxon>Magnoliopsida</taxon>
        <taxon>eudicotyledons</taxon>
        <taxon>Gunneridae</taxon>
        <taxon>Pentapetalae</taxon>
        <taxon>rosids</taxon>
        <taxon>fabids</taxon>
        <taxon>Malpighiales</taxon>
        <taxon>Salicaceae</taxon>
        <taxon>Saliceae</taxon>
        <taxon>Populus</taxon>
    </lineage>
</organism>
<sequence>MLAPSSCRTNTFKATVCSPTSHLIDLLFNMVERKHFRMNYSVIGERSASIRKSQILILPNTFSPLCFFFSEKGKN</sequence>
<reference evidence="1 2" key="1">
    <citation type="journal article" date="2006" name="Science">
        <title>The genome of black cottonwood, Populus trichocarpa (Torr. &amp; Gray).</title>
        <authorList>
            <person name="Tuskan G.A."/>
            <person name="Difazio S."/>
            <person name="Jansson S."/>
            <person name="Bohlmann J."/>
            <person name="Grigoriev I."/>
            <person name="Hellsten U."/>
            <person name="Putnam N."/>
            <person name="Ralph S."/>
            <person name="Rombauts S."/>
            <person name="Salamov A."/>
            <person name="Schein J."/>
            <person name="Sterck L."/>
            <person name="Aerts A."/>
            <person name="Bhalerao R.R."/>
            <person name="Bhalerao R.P."/>
            <person name="Blaudez D."/>
            <person name="Boerjan W."/>
            <person name="Brun A."/>
            <person name="Brunner A."/>
            <person name="Busov V."/>
            <person name="Campbell M."/>
            <person name="Carlson J."/>
            <person name="Chalot M."/>
            <person name="Chapman J."/>
            <person name="Chen G.L."/>
            <person name="Cooper D."/>
            <person name="Coutinho P.M."/>
            <person name="Couturier J."/>
            <person name="Covert S."/>
            <person name="Cronk Q."/>
            <person name="Cunningham R."/>
            <person name="Davis J."/>
            <person name="Degroeve S."/>
            <person name="Dejardin A."/>
            <person name="Depamphilis C."/>
            <person name="Detter J."/>
            <person name="Dirks B."/>
            <person name="Dubchak I."/>
            <person name="Duplessis S."/>
            <person name="Ehlting J."/>
            <person name="Ellis B."/>
            <person name="Gendler K."/>
            <person name="Goodstein D."/>
            <person name="Gribskov M."/>
            <person name="Grimwood J."/>
            <person name="Groover A."/>
            <person name="Gunter L."/>
            <person name="Hamberger B."/>
            <person name="Heinze B."/>
            <person name="Helariutta Y."/>
            <person name="Henrissat B."/>
            <person name="Holligan D."/>
            <person name="Holt R."/>
            <person name="Huang W."/>
            <person name="Islam-Faridi N."/>
            <person name="Jones S."/>
            <person name="Jones-Rhoades M."/>
            <person name="Jorgensen R."/>
            <person name="Joshi C."/>
            <person name="Kangasjarvi J."/>
            <person name="Karlsson J."/>
            <person name="Kelleher C."/>
            <person name="Kirkpatrick R."/>
            <person name="Kirst M."/>
            <person name="Kohler A."/>
            <person name="Kalluri U."/>
            <person name="Larimer F."/>
            <person name="Leebens-Mack J."/>
            <person name="Leple J.C."/>
            <person name="Locascio P."/>
            <person name="Lou Y."/>
            <person name="Lucas S."/>
            <person name="Martin F."/>
            <person name="Montanini B."/>
            <person name="Napoli C."/>
            <person name="Nelson D.R."/>
            <person name="Nelson C."/>
            <person name="Nieminen K."/>
            <person name="Nilsson O."/>
            <person name="Pereda V."/>
            <person name="Peter G."/>
            <person name="Philippe R."/>
            <person name="Pilate G."/>
            <person name="Poliakov A."/>
            <person name="Razumovskaya J."/>
            <person name="Richardson P."/>
            <person name="Rinaldi C."/>
            <person name="Ritland K."/>
            <person name="Rouze P."/>
            <person name="Ryaboy D."/>
            <person name="Schmutz J."/>
            <person name="Schrader J."/>
            <person name="Segerman B."/>
            <person name="Shin H."/>
            <person name="Siddiqui A."/>
            <person name="Sterky F."/>
            <person name="Terry A."/>
            <person name="Tsai C.J."/>
            <person name="Uberbacher E."/>
            <person name="Unneberg P."/>
            <person name="Vahala J."/>
            <person name="Wall K."/>
            <person name="Wessler S."/>
            <person name="Yang G."/>
            <person name="Yin T."/>
            <person name="Douglas C."/>
            <person name="Marra M."/>
            <person name="Sandberg G."/>
            <person name="Van de Peer Y."/>
            <person name="Rokhsar D."/>
        </authorList>
    </citation>
    <scope>NUCLEOTIDE SEQUENCE [LARGE SCALE GENOMIC DNA]</scope>
    <source>
        <strain evidence="2">cv. Nisqually</strain>
    </source>
</reference>
<dbReference type="Proteomes" id="UP000006729">
    <property type="component" value="Chromosome 17"/>
</dbReference>
<evidence type="ECO:0000313" key="1">
    <source>
        <dbReference type="EMBL" id="PNS94772.2"/>
    </source>
</evidence>
<gene>
    <name evidence="1" type="ORF">POPTR_017G016400</name>
</gene>
<accession>A0A2K1X1W5</accession>
<dbReference type="AlphaFoldDB" id="A0A2K1X1W5"/>